<evidence type="ECO:0000313" key="4">
    <source>
        <dbReference type="EMBL" id="MBS8133461.1"/>
    </source>
</evidence>
<dbReference type="Proteomes" id="UP000676028">
    <property type="component" value="Unassembled WGS sequence"/>
</dbReference>
<dbReference type="AlphaFoldDB" id="A0A8T5CT01"/>
<dbReference type="EMBL" id="JAERQX010000017">
    <property type="protein sequence ID" value="MBS8133461.1"/>
    <property type="molecule type" value="Genomic_DNA"/>
</dbReference>
<dbReference type="EMBL" id="JAERQU010000018">
    <property type="protein sequence ID" value="MBS8120775.1"/>
    <property type="molecule type" value="Genomic_DNA"/>
</dbReference>
<proteinExistence type="predicted"/>
<gene>
    <name evidence="1" type="ORF">JK351_16635</name>
    <name evidence="4" type="ORF">JK352_16335</name>
    <name evidence="3" type="ORF">JK353_16340</name>
    <name evidence="2" type="ORF">JK354_16770</name>
</gene>
<dbReference type="Proteomes" id="UP000679789">
    <property type="component" value="Unassembled WGS sequence"/>
</dbReference>
<name>A0A8T5CT01_HALVO</name>
<evidence type="ECO:0000313" key="2">
    <source>
        <dbReference type="EMBL" id="MBS8125812.1"/>
    </source>
</evidence>
<sequence>MPSEITTRRRLLATGGALLTAVLGGCSQVLPESETDTRSLVLSLFPLDGSLAERYVVDLTETQPPWDEAAFNATLNGTAYTTRHHTPFLARGSETPTYARRNGTYYHLDSLVVGEETVSHPVLRLFEVGRADELDTAPDHVTHSSLPEGDQQAVQVAYFAARARGNTGGAPRGLVQRDGYVYRTDDAAEASDLLEESGASHVEFRDTIYEVEIARETFHESVYRADADPVADSTAEMETILRASLLDARATREALSQAEREILRQAAADTYRESHPYSEAFTSLLTKLDHWAYLDGDIENDAGVEAGSRRFLLYDERYFTYRLDFASE</sequence>
<dbReference type="EMBL" id="JAERQW010000017">
    <property type="protein sequence ID" value="MBS8129596.1"/>
    <property type="molecule type" value="Genomic_DNA"/>
</dbReference>
<evidence type="ECO:0000313" key="5">
    <source>
        <dbReference type="Proteomes" id="UP000678484"/>
    </source>
</evidence>
<organism evidence="3 5">
    <name type="scientific">Haloferax volcanii</name>
    <name type="common">Halobacterium volcanii</name>
    <dbReference type="NCBI Taxonomy" id="2246"/>
    <lineage>
        <taxon>Archaea</taxon>
        <taxon>Methanobacteriati</taxon>
        <taxon>Methanobacteriota</taxon>
        <taxon>Stenosarchaea group</taxon>
        <taxon>Halobacteria</taxon>
        <taxon>Halobacteriales</taxon>
        <taxon>Haloferacaceae</taxon>
        <taxon>Haloferax</taxon>
    </lineage>
</organism>
<dbReference type="PROSITE" id="PS51318">
    <property type="entry name" value="TAT"/>
    <property type="match status" value="1"/>
</dbReference>
<evidence type="ECO:0000313" key="3">
    <source>
        <dbReference type="EMBL" id="MBS8129596.1"/>
    </source>
</evidence>
<protein>
    <submittedName>
        <fullName evidence="3">Uncharacterized protein</fullName>
    </submittedName>
</protein>
<dbReference type="InterPro" id="IPR006311">
    <property type="entry name" value="TAT_signal"/>
</dbReference>
<evidence type="ECO:0000313" key="1">
    <source>
        <dbReference type="EMBL" id="MBS8120775.1"/>
    </source>
</evidence>
<reference evidence="3" key="1">
    <citation type="journal article" date="2021" name="Nat. Microbiol.">
        <title>Cell division in the archaeon Haloferax volcanii relies on two FtsZ proteins with distinct functions in division ring assembly and constriction.</title>
        <authorList>
            <person name="Liao Y."/>
            <person name="Ithurbide S."/>
            <person name="Evenhuis C."/>
            <person name="Loewe J."/>
            <person name="Duggin I.G."/>
        </authorList>
    </citation>
    <scope>NUCLEOTIDE SEQUENCE</scope>
    <source>
        <strain evidence="1">H98</strain>
        <strain evidence="4">ID112 - delta_ftsZ1_delta_ftsZ2</strain>
        <strain evidence="2">ID76 - delta_ftsZ1</strain>
        <strain evidence="3">ID77 - delta_ftsZ2</strain>
    </source>
</reference>
<dbReference type="Proteomes" id="UP000678484">
    <property type="component" value="Unassembled WGS sequence"/>
</dbReference>
<accession>A0A8T5CT01</accession>
<dbReference type="EMBL" id="JAERQV010000018">
    <property type="protein sequence ID" value="MBS8125812.1"/>
    <property type="molecule type" value="Genomic_DNA"/>
</dbReference>
<dbReference type="GeneID" id="8923625"/>
<dbReference type="Proteomes" id="UP000679371">
    <property type="component" value="Unassembled WGS sequence"/>
</dbReference>
<comment type="caution">
    <text evidence="3">The sequence shown here is derived from an EMBL/GenBank/DDBJ whole genome shotgun (WGS) entry which is preliminary data.</text>
</comment>
<dbReference type="RefSeq" id="WP_069641596.1">
    <property type="nucleotide sequence ID" value="NZ_JAERQU010000018.1"/>
</dbReference>